<gene>
    <name evidence="2" type="ORF">THAOC_19960</name>
</gene>
<feature type="compositionally biased region" description="Basic and acidic residues" evidence="1">
    <location>
        <begin position="12"/>
        <end position="38"/>
    </location>
</feature>
<dbReference type="AlphaFoldDB" id="K0S171"/>
<accession>K0S171</accession>
<feature type="compositionally biased region" description="Basic and acidic residues" evidence="1">
    <location>
        <begin position="142"/>
        <end position="157"/>
    </location>
</feature>
<evidence type="ECO:0000256" key="1">
    <source>
        <dbReference type="SAM" id="MobiDB-lite"/>
    </source>
</evidence>
<feature type="region of interest" description="Disordered" evidence="1">
    <location>
        <begin position="1"/>
        <end position="167"/>
    </location>
</feature>
<evidence type="ECO:0000313" key="2">
    <source>
        <dbReference type="EMBL" id="EJK59778.1"/>
    </source>
</evidence>
<comment type="caution">
    <text evidence="2">The sequence shown here is derived from an EMBL/GenBank/DDBJ whole genome shotgun (WGS) entry which is preliminary data.</text>
</comment>
<feature type="compositionally biased region" description="Low complexity" evidence="1">
    <location>
        <begin position="1"/>
        <end position="11"/>
    </location>
</feature>
<proteinExistence type="predicted"/>
<feature type="compositionally biased region" description="Acidic residues" evidence="1">
    <location>
        <begin position="158"/>
        <end position="167"/>
    </location>
</feature>
<protein>
    <submittedName>
        <fullName evidence="2">Uncharacterized protein</fullName>
    </submittedName>
</protein>
<reference evidence="2 3" key="1">
    <citation type="journal article" date="2012" name="Genome Biol.">
        <title>Genome and low-iron response of an oceanic diatom adapted to chronic iron limitation.</title>
        <authorList>
            <person name="Lommer M."/>
            <person name="Specht M."/>
            <person name="Roy A.S."/>
            <person name="Kraemer L."/>
            <person name="Andreson R."/>
            <person name="Gutowska M.A."/>
            <person name="Wolf J."/>
            <person name="Bergner S.V."/>
            <person name="Schilhabel M.B."/>
            <person name="Klostermeier U.C."/>
            <person name="Beiko R.G."/>
            <person name="Rosenstiel P."/>
            <person name="Hippler M."/>
            <person name="Laroche J."/>
        </authorList>
    </citation>
    <scope>NUCLEOTIDE SEQUENCE [LARGE SCALE GENOMIC DNA]</scope>
    <source>
        <strain evidence="2 3">CCMP1005</strain>
    </source>
</reference>
<feature type="compositionally biased region" description="Basic and acidic residues" evidence="1">
    <location>
        <begin position="65"/>
        <end position="86"/>
    </location>
</feature>
<dbReference type="Proteomes" id="UP000266841">
    <property type="component" value="Unassembled WGS sequence"/>
</dbReference>
<name>K0S171_THAOC</name>
<organism evidence="2 3">
    <name type="scientific">Thalassiosira oceanica</name>
    <name type="common">Marine diatom</name>
    <dbReference type="NCBI Taxonomy" id="159749"/>
    <lineage>
        <taxon>Eukaryota</taxon>
        <taxon>Sar</taxon>
        <taxon>Stramenopiles</taxon>
        <taxon>Ochrophyta</taxon>
        <taxon>Bacillariophyta</taxon>
        <taxon>Coscinodiscophyceae</taxon>
        <taxon>Thalassiosirophycidae</taxon>
        <taxon>Thalassiosirales</taxon>
        <taxon>Thalassiosiraceae</taxon>
        <taxon>Thalassiosira</taxon>
    </lineage>
</organism>
<evidence type="ECO:0000313" key="3">
    <source>
        <dbReference type="Proteomes" id="UP000266841"/>
    </source>
</evidence>
<dbReference type="EMBL" id="AGNL01022326">
    <property type="protein sequence ID" value="EJK59778.1"/>
    <property type="molecule type" value="Genomic_DNA"/>
</dbReference>
<feature type="non-terminal residue" evidence="2">
    <location>
        <position position="167"/>
    </location>
</feature>
<sequence length="167" mass="18726">MLPRRLTTLLSRSDREDPRRWKETMPMEGTERWPRGDIDCWMLKGPTGSPEAKQRRESGQSAGQIEDRAAEQHSHGCARGEREHGRRQTQRLDGQEMGRVLRGLAGTRPEEARRDPGGSRPVRETGQRCEQKPPGSAAIPEGPREATRGDRRGRGDNAAEEEAEALP</sequence>
<feature type="compositionally biased region" description="Basic and acidic residues" evidence="1">
    <location>
        <begin position="108"/>
        <end position="131"/>
    </location>
</feature>
<keyword evidence="3" id="KW-1185">Reference proteome</keyword>